<dbReference type="InterPro" id="IPR000064">
    <property type="entry name" value="NLP_P60_dom"/>
</dbReference>
<dbReference type="Proteomes" id="UP000323876">
    <property type="component" value="Unassembled WGS sequence"/>
</dbReference>
<keyword evidence="2" id="KW-0645">Protease</keyword>
<feature type="region of interest" description="Disordered" evidence="5">
    <location>
        <begin position="48"/>
        <end position="91"/>
    </location>
</feature>
<evidence type="ECO:0000256" key="5">
    <source>
        <dbReference type="SAM" id="MobiDB-lite"/>
    </source>
</evidence>
<feature type="compositionally biased region" description="Pro residues" evidence="5">
    <location>
        <begin position="56"/>
        <end position="68"/>
    </location>
</feature>
<dbReference type="InterPro" id="IPR038765">
    <property type="entry name" value="Papain-like_cys_pep_sf"/>
</dbReference>
<proteinExistence type="inferred from homology"/>
<sequence>MSEEPPVTPWSARGEGEDDIASVRVGGPETGALAAGVAVGPTGLSAGLRVQAPVQPGHPAPQVPPPAAAPRGDAPRVDCPPAPTLPLAPNNSAPPSLLPPIDPETIAAFAPAATAVASALPFIAMALTGLTGNGAGLGGLGNGLGSGYSPGFGSALGGRNGNTLTPQQLHALGVLEKLAQVYGDDTTTDPDIAALRHRLHLPTAGGSTNAAIRARRLFQANAANAFNDLDNQLAAYLQHLAGTSAVDRNAVTTLVRETNAALIALGPRAYTTAGQQQVHAILTAALHKAQTVITATTADATETAAAINQLTNQYLHNITGHTLAGRGATPAARQAIATALAQIGKPYVYGAEGPGEFDCSGLMQYCVAAAGGTIPRVAADQYRTLPKVNPTQIRPGDLVFPTDSFDGDGASHVMMYVGNGKCIEAPQSGSVVHQRSLPSSFRATRWA</sequence>
<keyword evidence="4" id="KW-0788">Thiol protease</keyword>
<dbReference type="EMBL" id="VXLC01000031">
    <property type="protein sequence ID" value="KAA8881896.1"/>
    <property type="molecule type" value="Genomic_DNA"/>
</dbReference>
<feature type="domain" description="NlpC/P60" evidence="6">
    <location>
        <begin position="329"/>
        <end position="447"/>
    </location>
</feature>
<dbReference type="Pfam" id="PF00877">
    <property type="entry name" value="NLPC_P60"/>
    <property type="match status" value="1"/>
</dbReference>
<dbReference type="AlphaFoldDB" id="A0A5N0DYX1"/>
<keyword evidence="8" id="KW-1185">Reference proteome</keyword>
<dbReference type="PANTHER" id="PTHR47359:SF3">
    <property type="entry name" value="NLP_P60 DOMAIN-CONTAINING PROTEIN-RELATED"/>
    <property type="match status" value="1"/>
</dbReference>
<reference evidence="7 8" key="1">
    <citation type="submission" date="2019-09" db="EMBL/GenBank/DDBJ databases">
        <authorList>
            <person name="Wang X."/>
        </authorList>
    </citation>
    <scope>NUCLEOTIDE SEQUENCE [LARGE SCALE GENOMIC DNA]</scope>
    <source>
        <strain evidence="7 8">CICC 11023</strain>
    </source>
</reference>
<evidence type="ECO:0000313" key="7">
    <source>
        <dbReference type="EMBL" id="KAA8881896.1"/>
    </source>
</evidence>
<protein>
    <submittedName>
        <fullName evidence="7">DUF4226 domain-containing protein</fullName>
    </submittedName>
</protein>
<feature type="region of interest" description="Disordered" evidence="5">
    <location>
        <begin position="1"/>
        <end position="27"/>
    </location>
</feature>
<dbReference type="GO" id="GO:0008234">
    <property type="term" value="F:cysteine-type peptidase activity"/>
    <property type="evidence" value="ECO:0007669"/>
    <property type="project" value="UniProtKB-KW"/>
</dbReference>
<dbReference type="PROSITE" id="PS51935">
    <property type="entry name" value="NLPC_P60"/>
    <property type="match status" value="1"/>
</dbReference>
<comment type="similarity">
    <text evidence="1">Belongs to the peptidase C40 family.</text>
</comment>
<evidence type="ECO:0000256" key="3">
    <source>
        <dbReference type="ARBA" id="ARBA00022801"/>
    </source>
</evidence>
<comment type="caution">
    <text evidence="7">The sequence shown here is derived from an EMBL/GenBank/DDBJ whole genome shotgun (WGS) entry which is preliminary data.</text>
</comment>
<accession>A0A5N0DYX1</accession>
<dbReference type="InterPro" id="IPR019710">
    <property type="entry name" value="DUF4226"/>
</dbReference>
<dbReference type="GO" id="GO:0006508">
    <property type="term" value="P:proteolysis"/>
    <property type="evidence" value="ECO:0007669"/>
    <property type="project" value="UniProtKB-KW"/>
</dbReference>
<dbReference type="SUPFAM" id="SSF54001">
    <property type="entry name" value="Cysteine proteinases"/>
    <property type="match status" value="1"/>
</dbReference>
<evidence type="ECO:0000313" key="8">
    <source>
        <dbReference type="Proteomes" id="UP000323876"/>
    </source>
</evidence>
<dbReference type="RefSeq" id="WP_150407421.1">
    <property type="nucleotide sequence ID" value="NZ_VXLC01000031.1"/>
</dbReference>
<dbReference type="OrthoDB" id="5177647at2"/>
<evidence type="ECO:0000256" key="1">
    <source>
        <dbReference type="ARBA" id="ARBA00007074"/>
    </source>
</evidence>
<dbReference type="Pfam" id="PF10774">
    <property type="entry name" value="DUF4226"/>
    <property type="match status" value="1"/>
</dbReference>
<evidence type="ECO:0000256" key="2">
    <source>
        <dbReference type="ARBA" id="ARBA00022670"/>
    </source>
</evidence>
<dbReference type="Gene3D" id="3.90.1720.10">
    <property type="entry name" value="endopeptidase domain like (from Nostoc punctiforme)"/>
    <property type="match status" value="1"/>
</dbReference>
<dbReference type="PANTHER" id="PTHR47359">
    <property type="entry name" value="PEPTIDOGLYCAN DL-ENDOPEPTIDASE CWLO"/>
    <property type="match status" value="1"/>
</dbReference>
<keyword evidence="3" id="KW-0378">Hydrolase</keyword>
<evidence type="ECO:0000259" key="6">
    <source>
        <dbReference type="PROSITE" id="PS51935"/>
    </source>
</evidence>
<dbReference type="InterPro" id="IPR051794">
    <property type="entry name" value="PG_Endopeptidase_C40"/>
</dbReference>
<organism evidence="7 8">
    <name type="scientific">Nocardia colli</name>
    <dbReference type="NCBI Taxonomy" id="2545717"/>
    <lineage>
        <taxon>Bacteria</taxon>
        <taxon>Bacillati</taxon>
        <taxon>Actinomycetota</taxon>
        <taxon>Actinomycetes</taxon>
        <taxon>Mycobacteriales</taxon>
        <taxon>Nocardiaceae</taxon>
        <taxon>Nocardia</taxon>
    </lineage>
</organism>
<gene>
    <name evidence="7" type="ORF">F3087_40225</name>
</gene>
<evidence type="ECO:0000256" key="4">
    <source>
        <dbReference type="ARBA" id="ARBA00022807"/>
    </source>
</evidence>
<name>A0A5N0DYX1_9NOCA</name>